<gene>
    <name evidence="2" type="ORF">ABB25_06700</name>
</gene>
<dbReference type="PATRIC" id="fig|266128.3.peg.211"/>
<feature type="signal peptide" evidence="1">
    <location>
        <begin position="1"/>
        <end position="22"/>
    </location>
</feature>
<accession>A0A0R0BM48</accession>
<evidence type="ECO:0000313" key="3">
    <source>
        <dbReference type="Proteomes" id="UP000051254"/>
    </source>
</evidence>
<name>A0A0R0BM48_9GAMM</name>
<evidence type="ECO:0000256" key="1">
    <source>
        <dbReference type="SAM" id="SignalP"/>
    </source>
</evidence>
<protein>
    <submittedName>
        <fullName evidence="2">Uncharacterized protein</fullName>
    </submittedName>
</protein>
<reference evidence="2 3" key="1">
    <citation type="submission" date="2015-05" db="EMBL/GenBank/DDBJ databases">
        <title>Genome sequencing and analysis of members of genus Stenotrophomonas.</title>
        <authorList>
            <person name="Patil P.P."/>
            <person name="Midha S."/>
            <person name="Patil P.B."/>
        </authorList>
    </citation>
    <scope>NUCLEOTIDE SEQUENCE [LARGE SCALE GENOMIC DNA]</scope>
    <source>
        <strain evidence="2 3">DSM 17805</strain>
    </source>
</reference>
<dbReference type="STRING" id="266128.ABB25_06700"/>
<dbReference type="OrthoDB" id="6196416at2"/>
<keyword evidence="1" id="KW-0732">Signal</keyword>
<dbReference type="AlphaFoldDB" id="A0A0R0BM48"/>
<keyword evidence="3" id="KW-1185">Reference proteome</keyword>
<comment type="caution">
    <text evidence="2">The sequence shown here is derived from an EMBL/GenBank/DDBJ whole genome shotgun (WGS) entry which is preliminary data.</text>
</comment>
<organism evidence="2 3">
    <name type="scientific">Stenotrophomonas koreensis</name>
    <dbReference type="NCBI Taxonomy" id="266128"/>
    <lineage>
        <taxon>Bacteria</taxon>
        <taxon>Pseudomonadati</taxon>
        <taxon>Pseudomonadota</taxon>
        <taxon>Gammaproteobacteria</taxon>
        <taxon>Lysobacterales</taxon>
        <taxon>Lysobacteraceae</taxon>
        <taxon>Stenotrophomonas</taxon>
    </lineage>
</organism>
<feature type="chain" id="PRO_5006392668" evidence="1">
    <location>
        <begin position="23"/>
        <end position="140"/>
    </location>
</feature>
<dbReference type="EMBL" id="LDJH01000011">
    <property type="protein sequence ID" value="KRG58335.1"/>
    <property type="molecule type" value="Genomic_DNA"/>
</dbReference>
<sequence length="140" mass="16216">MNRRLWWLAILLAGVLPLLAMAANPPRKAMRSFDQVHIAWANAMRWGELEEREPFLSEQALARLDGFQRSRWAQVSISGYRERARALQPDGRLRVRAELSVVNVHTLAERSVVVDEYWAWSPEDRSWKLASGLPDLWPEP</sequence>
<evidence type="ECO:0000313" key="2">
    <source>
        <dbReference type="EMBL" id="KRG58335.1"/>
    </source>
</evidence>
<proteinExistence type="predicted"/>
<dbReference type="RefSeq" id="WP_057665203.1">
    <property type="nucleotide sequence ID" value="NZ_LDJH01000011.1"/>
</dbReference>
<dbReference type="Proteomes" id="UP000051254">
    <property type="component" value="Unassembled WGS sequence"/>
</dbReference>